<dbReference type="InterPro" id="IPR017244">
    <property type="entry name" value="23SrRNA_methyltr_KL"/>
</dbReference>
<evidence type="ECO:0000256" key="4">
    <source>
        <dbReference type="ARBA" id="ARBA00022679"/>
    </source>
</evidence>
<dbReference type="Gene3D" id="3.40.50.150">
    <property type="entry name" value="Vaccinia Virus protein VP39"/>
    <property type="match status" value="2"/>
</dbReference>
<name>A0A4Q7ZAG6_9GAMM</name>
<dbReference type="InterPro" id="IPR054170">
    <property type="entry name" value="RlmL_1st"/>
</dbReference>
<evidence type="ECO:0000256" key="6">
    <source>
        <dbReference type="HAMAP-Rule" id="MF_01858"/>
    </source>
</evidence>
<dbReference type="Pfam" id="PF01170">
    <property type="entry name" value="UPF0020"/>
    <property type="match status" value="1"/>
</dbReference>
<dbReference type="PROSITE" id="PS51165">
    <property type="entry name" value="THUMP"/>
    <property type="match status" value="1"/>
</dbReference>
<dbReference type="GO" id="GO:0003723">
    <property type="term" value="F:RNA binding"/>
    <property type="evidence" value="ECO:0007669"/>
    <property type="project" value="UniProtKB-UniRule"/>
</dbReference>
<dbReference type="SUPFAM" id="SSF53335">
    <property type="entry name" value="S-adenosyl-L-methionine-dependent methyltransferases"/>
    <property type="match status" value="2"/>
</dbReference>
<dbReference type="InterPro" id="IPR002052">
    <property type="entry name" value="DNA_methylase_N6_adenine_CS"/>
</dbReference>
<dbReference type="Proteomes" id="UP000292423">
    <property type="component" value="Unassembled WGS sequence"/>
</dbReference>
<comment type="caution">
    <text evidence="10">The sequence shown here is derived from an EMBL/GenBank/DDBJ whole genome shotgun (WGS) entry which is preliminary data.</text>
</comment>
<evidence type="ECO:0000259" key="9">
    <source>
        <dbReference type="PROSITE" id="PS51165"/>
    </source>
</evidence>
<accession>A0A4Q7ZAG6</accession>
<proteinExistence type="inferred from homology"/>
<comment type="subcellular location">
    <subcellularLocation>
        <location evidence="6">Cytoplasm</location>
    </subcellularLocation>
</comment>
<sequence>MILTDWVVSCADGLELLLIEELKELGVTDCTRTAGAILVKGTLEQAYLICLWSRLASRVFKPLLTVNDIAPEAMYEAAVAFPWNEVFAVNKTFAIHAVASKGVVTHTQYMALKLKDAIADFFRNSTGQRPDVRVQESDAPLHIFIQEGSLTISLDMSGESLHRRGYRTQIGEAPLKETLAAAILRQAGWPNVRFEALVDPMCGSGTFITEAALMFGDVAPGLHRNYYGFLGWQGHDAELWASLLEEARQREAAAAQKPWPQFFGYDASRDALQAAMKNAHAAGIGHRIVLENRELWKLPAAPAKLGLLVTNPPYGERIGDSETTLWLYKAVGRLARERLPGWQAAVLAADIQHADALGLQHRDTQRLRNGDLTVFVRHGDVIPVDEEIAHVFTPQIGDIPEEGEAFANRVQKNLAHCQKQAQREGVSCYRVYDADLPDYNLAIDVYGDCLHVQEYAAPKEIDPEKASNRFKLALNIIRQVFGLHKEKVFIKVRTQQKGSSQYEKQSDRGKLQDVREGKAHLLVNLTDYLDTGLFLDHRPMRQKIAAEVQGKSFLNLFAYTGSVSVHAALGGAKQTVTVDLSNTYLDWARKNFAVNGISPTNHRFEEADVMEWLHRCRETFDVIFIDPPTFSNSKKMRDVFDVQRDHVELLTLAMRHLKEDGVCYFSNNFRRFELDETALQTYGFEEISPETLGFDFRRNDRIHRCWRLKHTPESVAAILKPDPAGRFNPNNSDNRGYGDRQDAGYTSGRAFGGYHAQNQRGDRDMSNYEDRKPRFQRDDGPRRDGEGRPPRRFAGDRPEGARSPREESGEFRPRNPRPEGGSDRPRFGGGDRPQRPRFEGDRDGNRAPREGGFNQDRPRFGGEGRPQGDRPRSGGEFRRDDRPRFDRGGDSRPPRDGGEGRSFQRDDRPRPYRPEGGADRPRFGGEGRAEGNRPPRTGGGEFRRDDRPRFGGEGRPEGGRPPRAPGEFRRDDRPRFDRGGDSRPPRDGGEGRSFQRDDRPRPYRPEGGSDRPRFGDRDGNRAPREGGFNRDDRPRQGGEGRPYGDRPQRPGGDFRRDDRPRFDRGGDSRPPREGGEGRSFQRDDRPRAPRPEGAGGFDRNRSGGDRPQRPFREGGDNRPPRSGGDFRRDDRPRSGGEFRPRSGGDDRRPARQDGDRPAFRRDGDRPAPRREFSDRPFNRDRKRDDE</sequence>
<dbReference type="GO" id="GO:0052915">
    <property type="term" value="F:23S rRNA (guanine(2445)-N(2))-methyltransferase activity"/>
    <property type="evidence" value="ECO:0007669"/>
    <property type="project" value="UniProtKB-UniRule"/>
</dbReference>
<gene>
    <name evidence="6" type="primary">rlmL</name>
    <name evidence="10" type="ORF">EV700_1270</name>
</gene>
<dbReference type="Pfam" id="PF10672">
    <property type="entry name" value="Methyltrans_SAM"/>
    <property type="match status" value="1"/>
</dbReference>
<feature type="compositionally biased region" description="Basic and acidic residues" evidence="8">
    <location>
        <begin position="760"/>
        <end position="826"/>
    </location>
</feature>
<feature type="domain" description="THUMP" evidence="9">
    <location>
        <begin position="45"/>
        <end position="156"/>
    </location>
</feature>
<dbReference type="PROSITE" id="PS00092">
    <property type="entry name" value="N6_MTASE"/>
    <property type="match status" value="1"/>
</dbReference>
<keyword evidence="11" id="KW-1185">Reference proteome</keyword>
<evidence type="ECO:0000313" key="10">
    <source>
        <dbReference type="EMBL" id="RZU46885.1"/>
    </source>
</evidence>
<feature type="region of interest" description="Disordered" evidence="8">
    <location>
        <begin position="719"/>
        <end position="1186"/>
    </location>
</feature>
<dbReference type="InterPro" id="IPR000241">
    <property type="entry name" value="RlmKL-like_Mtase"/>
</dbReference>
<evidence type="ECO:0000256" key="3">
    <source>
        <dbReference type="ARBA" id="ARBA00022603"/>
    </source>
</evidence>
<dbReference type="PANTHER" id="PTHR47313:SF1">
    <property type="entry name" value="RIBOSOMAL RNA LARGE SUBUNIT METHYLTRANSFERASE K_L"/>
    <property type="match status" value="1"/>
</dbReference>
<dbReference type="SMART" id="SM00981">
    <property type="entry name" value="THUMP"/>
    <property type="match status" value="1"/>
</dbReference>
<dbReference type="InterPro" id="IPR019614">
    <property type="entry name" value="SAM-dep_methyl-trfase"/>
</dbReference>
<dbReference type="GO" id="GO:0070043">
    <property type="term" value="F:rRNA (guanine-N7-)-methyltransferase activity"/>
    <property type="evidence" value="ECO:0007669"/>
    <property type="project" value="UniProtKB-UniRule"/>
</dbReference>
<dbReference type="CDD" id="cd11715">
    <property type="entry name" value="THUMP_AdoMetMT"/>
    <property type="match status" value="1"/>
</dbReference>
<evidence type="ECO:0000256" key="1">
    <source>
        <dbReference type="ARBA" id="ARBA00022490"/>
    </source>
</evidence>
<comment type="similarity">
    <text evidence="6">Belongs to the methyltransferase superfamily. RlmKL family.</text>
</comment>
<evidence type="ECO:0000256" key="8">
    <source>
        <dbReference type="SAM" id="MobiDB-lite"/>
    </source>
</evidence>
<dbReference type="Gene3D" id="3.30.2130.30">
    <property type="match status" value="1"/>
</dbReference>
<keyword evidence="1 6" id="KW-0963">Cytoplasm</keyword>
<evidence type="ECO:0000256" key="5">
    <source>
        <dbReference type="ARBA" id="ARBA00022691"/>
    </source>
</evidence>
<keyword evidence="2 6" id="KW-0698">rRNA processing</keyword>
<reference evidence="10 11" key="1">
    <citation type="submission" date="2019-02" db="EMBL/GenBank/DDBJ databases">
        <title>Genomic Encyclopedia of Type Strains, Phase IV (KMG-IV): sequencing the most valuable type-strain genomes for metagenomic binning, comparative biology and taxonomic classification.</title>
        <authorList>
            <person name="Goeker M."/>
        </authorList>
    </citation>
    <scope>NUCLEOTIDE SEQUENCE [LARGE SCALE GENOMIC DNA]</scope>
    <source>
        <strain evidence="10 11">DSM 105135</strain>
    </source>
</reference>
<keyword evidence="5 6" id="KW-0949">S-adenosyl-L-methionine</keyword>
<feature type="compositionally biased region" description="Basic and acidic residues" evidence="8">
    <location>
        <begin position="941"/>
        <end position="1090"/>
    </location>
</feature>
<feature type="compositionally biased region" description="Basic and acidic residues" evidence="8">
    <location>
        <begin position="856"/>
        <end position="933"/>
    </location>
</feature>
<keyword evidence="7" id="KW-0694">RNA-binding</keyword>
<evidence type="ECO:0000256" key="2">
    <source>
        <dbReference type="ARBA" id="ARBA00022552"/>
    </source>
</evidence>
<dbReference type="EC" id="2.1.1.173" evidence="6"/>
<keyword evidence="4 6" id="KW-0808">Transferase</keyword>
<evidence type="ECO:0000256" key="7">
    <source>
        <dbReference type="PROSITE-ProRule" id="PRU00529"/>
    </source>
</evidence>
<dbReference type="Pfam" id="PF22020">
    <property type="entry name" value="RlmL_1st"/>
    <property type="match status" value="1"/>
</dbReference>
<dbReference type="HAMAP" id="MF_01858">
    <property type="entry name" value="23SrRNA_methyltr_KL"/>
    <property type="match status" value="1"/>
</dbReference>
<dbReference type="NCBIfam" id="NF008748">
    <property type="entry name" value="PRK11783.1"/>
    <property type="match status" value="1"/>
</dbReference>
<dbReference type="InterPro" id="IPR029063">
    <property type="entry name" value="SAM-dependent_MTases_sf"/>
</dbReference>
<dbReference type="AlphaFoldDB" id="A0A4Q7ZAG6"/>
<dbReference type="GO" id="GO:0005737">
    <property type="term" value="C:cytoplasm"/>
    <property type="evidence" value="ECO:0007669"/>
    <property type="project" value="UniProtKB-SubCell"/>
</dbReference>
<comment type="function">
    <text evidence="6">Specifically methylates the guanine in position 2445 (m2G2445) and the guanine in position 2069 (m7G2069) of 23S rRNA.</text>
</comment>
<dbReference type="EMBL" id="SHKX01000011">
    <property type="protein sequence ID" value="RZU46885.1"/>
    <property type="molecule type" value="Genomic_DNA"/>
</dbReference>
<protein>
    <recommendedName>
        <fullName evidence="6">Ribosomal RNA large subunit methyltransferase K/L</fullName>
    </recommendedName>
    <domain>
        <recommendedName>
            <fullName evidence="6">23S rRNA m2G2445 methyltransferase</fullName>
            <ecNumber evidence="6">2.1.1.173</ecNumber>
        </recommendedName>
        <alternativeName>
            <fullName evidence="6">rRNA (guanine-N(2)-)-methyltransferase RlmL</fullName>
        </alternativeName>
    </domain>
    <domain>
        <recommendedName>
            <fullName evidence="6">23S rRNA m7G2069 methyltransferase</fullName>
            <ecNumber evidence="6">2.1.1.264</ecNumber>
        </recommendedName>
        <alternativeName>
            <fullName evidence="6">rRNA (guanine-N(7)-)-methyltransferase RlmK</fullName>
        </alternativeName>
    </domain>
</protein>
<keyword evidence="3 6" id="KW-0489">Methyltransferase</keyword>
<evidence type="ECO:0000313" key="11">
    <source>
        <dbReference type="Proteomes" id="UP000292423"/>
    </source>
</evidence>
<dbReference type="InterPro" id="IPR004114">
    <property type="entry name" value="THUMP_dom"/>
</dbReference>
<dbReference type="PANTHER" id="PTHR47313">
    <property type="entry name" value="RIBOSOMAL RNA LARGE SUBUNIT METHYLTRANSFERASE K/L"/>
    <property type="match status" value="1"/>
</dbReference>
<dbReference type="EC" id="2.1.1.264" evidence="6"/>
<feature type="compositionally biased region" description="Basic and acidic residues" evidence="8">
    <location>
        <begin position="1098"/>
        <end position="1186"/>
    </location>
</feature>
<comment type="catalytic activity">
    <reaction evidence="6">
        <text>guanosine(2445) in 23S rRNA + S-adenosyl-L-methionine = N(2)-methylguanosine(2445) in 23S rRNA + S-adenosyl-L-homocysteine + H(+)</text>
        <dbReference type="Rhea" id="RHEA:42740"/>
        <dbReference type="Rhea" id="RHEA-COMP:10215"/>
        <dbReference type="Rhea" id="RHEA-COMP:10216"/>
        <dbReference type="ChEBI" id="CHEBI:15378"/>
        <dbReference type="ChEBI" id="CHEBI:57856"/>
        <dbReference type="ChEBI" id="CHEBI:59789"/>
        <dbReference type="ChEBI" id="CHEBI:74269"/>
        <dbReference type="ChEBI" id="CHEBI:74481"/>
        <dbReference type="EC" id="2.1.1.173"/>
    </reaction>
</comment>
<organism evidence="10 11">
    <name type="scientific">Fluviicoccus keumensis</name>
    <dbReference type="NCBI Taxonomy" id="1435465"/>
    <lineage>
        <taxon>Bacteria</taxon>
        <taxon>Pseudomonadati</taxon>
        <taxon>Pseudomonadota</taxon>
        <taxon>Gammaproteobacteria</taxon>
        <taxon>Moraxellales</taxon>
        <taxon>Moraxellaceae</taxon>
        <taxon>Fluviicoccus</taxon>
    </lineage>
</organism>
<dbReference type="Gene3D" id="3.30.750.80">
    <property type="entry name" value="RNA methyltransferase domain (HRMD) like"/>
    <property type="match status" value="1"/>
</dbReference>
<comment type="catalytic activity">
    <reaction evidence="6">
        <text>guanosine(2069) in 23S rRNA + S-adenosyl-L-methionine = N(2)-methylguanosine(2069) in 23S rRNA + S-adenosyl-L-homocysteine + H(+)</text>
        <dbReference type="Rhea" id="RHEA:43772"/>
        <dbReference type="Rhea" id="RHEA-COMP:10688"/>
        <dbReference type="Rhea" id="RHEA-COMP:10689"/>
        <dbReference type="ChEBI" id="CHEBI:15378"/>
        <dbReference type="ChEBI" id="CHEBI:57856"/>
        <dbReference type="ChEBI" id="CHEBI:59789"/>
        <dbReference type="ChEBI" id="CHEBI:74269"/>
        <dbReference type="ChEBI" id="CHEBI:74481"/>
        <dbReference type="EC" id="2.1.1.264"/>
    </reaction>
</comment>
<feature type="compositionally biased region" description="Basic and acidic residues" evidence="8">
    <location>
        <begin position="832"/>
        <end position="849"/>
    </location>
</feature>
<dbReference type="Pfam" id="PF02926">
    <property type="entry name" value="THUMP"/>
    <property type="match status" value="1"/>
</dbReference>
<dbReference type="CDD" id="cd02440">
    <property type="entry name" value="AdoMet_MTases"/>
    <property type="match status" value="1"/>
</dbReference>